<dbReference type="HOGENOM" id="CLU_1857752_0_0_1"/>
<organism evidence="2 3">
    <name type="scientific">Rhodnius prolixus</name>
    <name type="common">Triatomid bug</name>
    <dbReference type="NCBI Taxonomy" id="13249"/>
    <lineage>
        <taxon>Eukaryota</taxon>
        <taxon>Metazoa</taxon>
        <taxon>Ecdysozoa</taxon>
        <taxon>Arthropoda</taxon>
        <taxon>Hexapoda</taxon>
        <taxon>Insecta</taxon>
        <taxon>Pterygota</taxon>
        <taxon>Neoptera</taxon>
        <taxon>Paraneoptera</taxon>
        <taxon>Hemiptera</taxon>
        <taxon>Heteroptera</taxon>
        <taxon>Panheteroptera</taxon>
        <taxon>Cimicomorpha</taxon>
        <taxon>Reduviidae</taxon>
        <taxon>Triatominae</taxon>
        <taxon>Rhodnius</taxon>
    </lineage>
</organism>
<dbReference type="EnsemblMetazoa" id="RPRC013604-RA">
    <property type="protein sequence ID" value="RPRC013604-PA"/>
    <property type="gene ID" value="RPRC013604"/>
</dbReference>
<dbReference type="VEuPathDB" id="VectorBase:RPRC013604"/>
<protein>
    <submittedName>
        <fullName evidence="2">Uncharacterized protein</fullName>
    </submittedName>
</protein>
<evidence type="ECO:0000313" key="3">
    <source>
        <dbReference type="Proteomes" id="UP000015103"/>
    </source>
</evidence>
<feature type="region of interest" description="Disordered" evidence="1">
    <location>
        <begin position="1"/>
        <end position="23"/>
    </location>
</feature>
<dbReference type="AlphaFoldDB" id="T1IBD3"/>
<reference evidence="2" key="1">
    <citation type="submission" date="2015-05" db="UniProtKB">
        <authorList>
            <consortium name="EnsemblMetazoa"/>
        </authorList>
    </citation>
    <scope>IDENTIFICATION</scope>
</reference>
<dbReference type="EMBL" id="ACPB03006684">
    <property type="status" value="NOT_ANNOTATED_CDS"/>
    <property type="molecule type" value="Genomic_DNA"/>
</dbReference>
<dbReference type="InParanoid" id="T1IBD3"/>
<dbReference type="Proteomes" id="UP000015103">
    <property type="component" value="Unassembled WGS sequence"/>
</dbReference>
<proteinExistence type="predicted"/>
<evidence type="ECO:0000313" key="2">
    <source>
        <dbReference type="EnsemblMetazoa" id="RPRC013604-PA"/>
    </source>
</evidence>
<dbReference type="EMBL" id="ACPB03006683">
    <property type="status" value="NOT_ANNOTATED_CDS"/>
    <property type="molecule type" value="Genomic_DNA"/>
</dbReference>
<name>T1IBD3_RHOPR</name>
<sequence>MRGMKTEKWPKRRRAERTQESGSLSMWVEEETSWYGKVLDQEIKARSTREVIEATSRTVNLDEEKANEEKLRKLFKEYAGTDEKMDCFELKVVLDCIMRNDKTELENKSSNTAFIWALFRCKTAFGKPHPTLYALLTE</sequence>
<evidence type="ECO:0000256" key="1">
    <source>
        <dbReference type="SAM" id="MobiDB-lite"/>
    </source>
</evidence>
<keyword evidence="3" id="KW-1185">Reference proteome</keyword>
<accession>T1IBD3</accession>